<accession>A0A4R6SW44</accession>
<dbReference type="AlphaFoldDB" id="A0A4R6SW44"/>
<dbReference type="Gene3D" id="3.90.226.10">
    <property type="entry name" value="2-enoyl-CoA Hydratase, Chain A, domain 1"/>
    <property type="match status" value="2"/>
</dbReference>
<dbReference type="CDD" id="cd07023">
    <property type="entry name" value="S49_Sppa_N_C"/>
    <property type="match status" value="1"/>
</dbReference>
<evidence type="ECO:0000256" key="4">
    <source>
        <dbReference type="ARBA" id="ARBA00022801"/>
    </source>
</evidence>
<feature type="domain" description="Peptidase S49" evidence="9">
    <location>
        <begin position="377"/>
        <end position="529"/>
    </location>
</feature>
<dbReference type="RefSeq" id="WP_133576724.1">
    <property type="nucleotide sequence ID" value="NZ_SNYC01000005.1"/>
</dbReference>
<evidence type="ECO:0000313" key="10">
    <source>
        <dbReference type="EMBL" id="TDQ08342.1"/>
    </source>
</evidence>
<evidence type="ECO:0000256" key="2">
    <source>
        <dbReference type="ARBA" id="ARBA00008683"/>
    </source>
</evidence>
<name>A0A4R6SW44_9SPHI</name>
<dbReference type="Pfam" id="PF01343">
    <property type="entry name" value="Peptidase_S49"/>
    <property type="match status" value="2"/>
</dbReference>
<dbReference type="GO" id="GO:0016020">
    <property type="term" value="C:membrane"/>
    <property type="evidence" value="ECO:0007669"/>
    <property type="project" value="UniProtKB-SubCell"/>
</dbReference>
<evidence type="ECO:0000256" key="5">
    <source>
        <dbReference type="ARBA" id="ARBA00022825"/>
    </source>
</evidence>
<dbReference type="InterPro" id="IPR002142">
    <property type="entry name" value="Peptidase_S49"/>
</dbReference>
<dbReference type="NCBIfam" id="TIGR00706">
    <property type="entry name" value="SppA_dom"/>
    <property type="match status" value="1"/>
</dbReference>
<evidence type="ECO:0000313" key="11">
    <source>
        <dbReference type="Proteomes" id="UP000295620"/>
    </source>
</evidence>
<keyword evidence="4" id="KW-0378">Hydrolase</keyword>
<evidence type="ECO:0000259" key="9">
    <source>
        <dbReference type="Pfam" id="PF01343"/>
    </source>
</evidence>
<dbReference type="SUPFAM" id="SSF52096">
    <property type="entry name" value="ClpP/crotonase"/>
    <property type="match status" value="2"/>
</dbReference>
<dbReference type="PANTHER" id="PTHR33209">
    <property type="entry name" value="PROTEASE 4"/>
    <property type="match status" value="1"/>
</dbReference>
<feature type="domain" description="Peptidase S49" evidence="9">
    <location>
        <begin position="127"/>
        <end position="280"/>
    </location>
</feature>
<dbReference type="GO" id="GO:0006465">
    <property type="term" value="P:signal peptide processing"/>
    <property type="evidence" value="ECO:0007669"/>
    <property type="project" value="InterPro"/>
</dbReference>
<keyword evidence="3 10" id="KW-0645">Protease</keyword>
<comment type="caution">
    <text evidence="10">The sequence shown here is derived from an EMBL/GenBank/DDBJ whole genome shotgun (WGS) entry which is preliminary data.</text>
</comment>
<dbReference type="InterPro" id="IPR047217">
    <property type="entry name" value="S49_SppA_67K_type_N"/>
</dbReference>
<evidence type="ECO:0000256" key="1">
    <source>
        <dbReference type="ARBA" id="ARBA00004370"/>
    </source>
</evidence>
<dbReference type="Gene3D" id="6.20.330.10">
    <property type="match status" value="1"/>
</dbReference>
<dbReference type="EMBL" id="SNYC01000005">
    <property type="protein sequence ID" value="TDQ08342.1"/>
    <property type="molecule type" value="Genomic_DNA"/>
</dbReference>
<dbReference type="InterPro" id="IPR029045">
    <property type="entry name" value="ClpP/crotonase-like_dom_sf"/>
</dbReference>
<organism evidence="10 11">
    <name type="scientific">Pedobacter metabolipauper</name>
    <dbReference type="NCBI Taxonomy" id="425513"/>
    <lineage>
        <taxon>Bacteria</taxon>
        <taxon>Pseudomonadati</taxon>
        <taxon>Bacteroidota</taxon>
        <taxon>Sphingobacteriia</taxon>
        <taxon>Sphingobacteriales</taxon>
        <taxon>Sphingobacteriaceae</taxon>
        <taxon>Pedobacter</taxon>
    </lineage>
</organism>
<evidence type="ECO:0000256" key="7">
    <source>
        <dbReference type="PIRSR" id="PIRSR001217-1"/>
    </source>
</evidence>
<keyword evidence="8" id="KW-1133">Transmembrane helix</keyword>
<dbReference type="InterPro" id="IPR004634">
    <property type="entry name" value="Pept_S49_pIV"/>
</dbReference>
<keyword evidence="6 8" id="KW-0472">Membrane</keyword>
<dbReference type="OrthoDB" id="9764363at2"/>
<dbReference type="CDD" id="cd07018">
    <property type="entry name" value="S49_SppA_67K_type"/>
    <property type="match status" value="1"/>
</dbReference>
<evidence type="ECO:0000256" key="8">
    <source>
        <dbReference type="SAM" id="Phobius"/>
    </source>
</evidence>
<keyword evidence="8" id="KW-0812">Transmembrane</keyword>
<dbReference type="PIRSF" id="PIRSF001217">
    <property type="entry name" value="Protease_4_SppA"/>
    <property type="match status" value="1"/>
</dbReference>
<dbReference type="NCBIfam" id="TIGR00705">
    <property type="entry name" value="SppA_67K"/>
    <property type="match status" value="1"/>
</dbReference>
<feature type="active site" description="Nucleophile" evidence="7">
    <location>
        <position position="393"/>
    </location>
</feature>
<gene>
    <name evidence="10" type="ORF">ATK78_2853</name>
</gene>
<dbReference type="GO" id="GO:0008236">
    <property type="term" value="F:serine-type peptidase activity"/>
    <property type="evidence" value="ECO:0007669"/>
    <property type="project" value="UniProtKB-KW"/>
</dbReference>
<comment type="subcellular location">
    <subcellularLocation>
        <location evidence="1">Membrane</location>
    </subcellularLocation>
</comment>
<feature type="transmembrane region" description="Helical" evidence="8">
    <location>
        <begin position="7"/>
        <end position="34"/>
    </location>
</feature>
<protein>
    <submittedName>
        <fullName evidence="10">Protease-4</fullName>
    </submittedName>
</protein>
<feature type="active site" description="Proton donor/acceptor" evidence="7">
    <location>
        <position position="195"/>
    </location>
</feature>
<reference evidence="10 11" key="1">
    <citation type="submission" date="2019-03" db="EMBL/GenBank/DDBJ databases">
        <title>Genomic Encyclopedia of Archaeal and Bacterial Type Strains, Phase II (KMG-II): from individual species to whole genera.</title>
        <authorList>
            <person name="Goeker M."/>
        </authorList>
    </citation>
    <scope>NUCLEOTIDE SEQUENCE [LARGE SCALE GENOMIC DNA]</scope>
    <source>
        <strain evidence="10 11">DSM 19035</strain>
    </source>
</reference>
<dbReference type="InterPro" id="IPR047272">
    <property type="entry name" value="S49_SppA_C"/>
</dbReference>
<proteinExistence type="inferred from homology"/>
<keyword evidence="11" id="KW-1185">Reference proteome</keyword>
<comment type="similarity">
    <text evidence="2">Belongs to the peptidase S49 family.</text>
</comment>
<dbReference type="InterPro" id="IPR004635">
    <property type="entry name" value="Pept_S49_SppA"/>
</dbReference>
<evidence type="ECO:0000256" key="3">
    <source>
        <dbReference type="ARBA" id="ARBA00022670"/>
    </source>
</evidence>
<dbReference type="PANTHER" id="PTHR33209:SF1">
    <property type="entry name" value="PEPTIDASE S49 DOMAIN-CONTAINING PROTEIN"/>
    <property type="match status" value="1"/>
</dbReference>
<sequence length="593" mass="65336">MREFFKYVFATVVGIVLSVFFIGLASVLLIIGIVSSVETSKIVPVSDNSVLYLNLDQAILERTPDEPFANFPIIGTDGATGIGFNDLAKALKSAKTDDNIKCIYLSVSSPNAGFATMREVRDALIDFKTSGKKIIAYSEVYTQSAYYLASVADKVYLNPEGALEFKGLSSELMFFKGALDKLGIEAQIIRVGNYKSAVEPYINTQMSDKNREQVTAYVSGLYNTFLDGISKSRKISVSTLHGIADDYKIQQPKDALTYKMIDGLKYKDEILDELKELSDIDKKDNIVTLTINDYAKNVTAENIKKDNGSRNKVAVIYANGEINSGEGSDEAIGSERISRTIRKARLDTNIKAIVLRVNSPGGSSLASDVIWREIMLTKKVKPVIASFGDVAASGGYYIACAADSIFVQPNTITGSIGVYGVIPNFQKFFNDKLGITFDGVKTGKYADIMSVDRPMTPGERLIIQTEINRVYDGFITRVADGRKKSKVYIDSIAGGRVWVGTDAVKNGLADRTGSFDDAIVAAAKKANVKKYRVVEYPEMIDPFKLLMDNTTDKIKTYYTKQELGAHYQTYQQLKSAILKSGIQTRMPFEIKVQ</sequence>
<keyword evidence="5" id="KW-0720">Serine protease</keyword>
<evidence type="ECO:0000256" key="6">
    <source>
        <dbReference type="ARBA" id="ARBA00023136"/>
    </source>
</evidence>
<dbReference type="Proteomes" id="UP000295620">
    <property type="component" value="Unassembled WGS sequence"/>
</dbReference>